<keyword evidence="2" id="KW-1185">Reference proteome</keyword>
<dbReference type="EMBL" id="KZ820430">
    <property type="protein sequence ID" value="PWN47446.1"/>
    <property type="molecule type" value="Genomic_DNA"/>
</dbReference>
<organism evidence="1 2">
    <name type="scientific">Violaceomyces palustris</name>
    <dbReference type="NCBI Taxonomy" id="1673888"/>
    <lineage>
        <taxon>Eukaryota</taxon>
        <taxon>Fungi</taxon>
        <taxon>Dikarya</taxon>
        <taxon>Basidiomycota</taxon>
        <taxon>Ustilaginomycotina</taxon>
        <taxon>Ustilaginomycetes</taxon>
        <taxon>Violaceomycetales</taxon>
        <taxon>Violaceomycetaceae</taxon>
        <taxon>Violaceomyces</taxon>
    </lineage>
</organism>
<evidence type="ECO:0000313" key="2">
    <source>
        <dbReference type="Proteomes" id="UP000245626"/>
    </source>
</evidence>
<sequence length="556" mass="57875">MRSAATCATAFLTSALAASAVSGYALPFQSNSSAGSDSASAARSLEDVEPRALPFDASAGSIKLPLRRQYGDFHPDINKRDPAKLGAWALRQKEYVEAKYGLVGAGDQKKKKKKRQTTGLTDVGLDSYYFAQVSVGIPKQNFNIILDTGSSDFWLVDKECGFADGCADDLNKYDSSVSSTSTTSTTPFSIRYGTGAVSGTLATETVSLAGYSVDSLTFAQANRLASNTIDAPASGIMGMGFESLASSGATPFWEVLAKQGKLQTNAFTFQLARNIDKIDIKDPNANDVLNPGGVFTLGQVDPNQYSGDITYIDIPNNLETQQGLGYWSIPLQGISVNGQSANIAANQLAAIDTGTTLIGGPASSIAAIYAQIPGSRYRTDMPGFYTFPCDSNVNVEFTFGGKNFKMSTADTNLGNYPYVFSTGCLGSFFSVDLGSDAYGVPQWIVGDSFLKNVFSVYQYSPARVGFASLKGDTAQVVSVTSDAVPSATSTTSSTYSSQTTTRSAVAGGGGLPTTTGVSAGPVSGGSSSRTGLVSKDVVVGLAAICLSAAVGCLAVL</sequence>
<accession>A0ACD0NNR0</accession>
<protein>
    <submittedName>
        <fullName evidence="1">Acid protease</fullName>
    </submittedName>
</protein>
<proteinExistence type="predicted"/>
<dbReference type="Proteomes" id="UP000245626">
    <property type="component" value="Unassembled WGS sequence"/>
</dbReference>
<keyword evidence="1" id="KW-0378">Hydrolase</keyword>
<evidence type="ECO:0000313" key="1">
    <source>
        <dbReference type="EMBL" id="PWN47446.1"/>
    </source>
</evidence>
<name>A0ACD0NNR0_9BASI</name>
<reference evidence="1 2" key="1">
    <citation type="journal article" date="2018" name="Mol. Biol. Evol.">
        <title>Broad Genomic Sampling Reveals a Smut Pathogenic Ancestry of the Fungal Clade Ustilaginomycotina.</title>
        <authorList>
            <person name="Kijpornyongpan T."/>
            <person name="Mondo S.J."/>
            <person name="Barry K."/>
            <person name="Sandor L."/>
            <person name="Lee J."/>
            <person name="Lipzen A."/>
            <person name="Pangilinan J."/>
            <person name="LaButti K."/>
            <person name="Hainaut M."/>
            <person name="Henrissat B."/>
            <person name="Grigoriev I.V."/>
            <person name="Spatafora J.W."/>
            <person name="Aime M.C."/>
        </authorList>
    </citation>
    <scope>NUCLEOTIDE SEQUENCE [LARGE SCALE GENOMIC DNA]</scope>
    <source>
        <strain evidence="1 2">SA 807</strain>
    </source>
</reference>
<keyword evidence="1" id="KW-0645">Protease</keyword>
<gene>
    <name evidence="1" type="ORF">IE53DRAFT_390428</name>
</gene>